<keyword evidence="2" id="KW-1185">Reference proteome</keyword>
<evidence type="ECO:0000313" key="2">
    <source>
        <dbReference type="Proteomes" id="UP000271678"/>
    </source>
</evidence>
<comment type="caution">
    <text evidence="1">The sequence shown here is derived from an EMBL/GenBank/DDBJ whole genome shotgun (WGS) entry which is preliminary data.</text>
</comment>
<dbReference type="Proteomes" id="UP000271678">
    <property type="component" value="Unassembled WGS sequence"/>
</dbReference>
<name>A0A3M9LZC2_9MICO</name>
<gene>
    <name evidence="1" type="ORF">EFY87_18920</name>
</gene>
<sequence length="283" mass="30830">MCISRRPRPLVAVGMTPDTSNADSGIVSEEAIVAKWAEMSPLIDRLAQRVGMPDEFPVLTGSALAGDEAACAAYPVSHAASLCLTAAVDHLHAAKVLVADAGFHHLAASSTLARGVIENAATGYWMLASRGRDERVTRALRWYLRNAHDQEEAARNVANVGGATEAEVKKKIKEASDRRGLDWAKVTSRLYATSIIREVEGETRLPLTFLWRVCSGLAHGRPWAYLGALTRETQVSHTPGVQEIRLTSSSAMALYPTLEAMHLVMEFIRLRDLRAGIFHPPRG</sequence>
<reference evidence="1 2" key="1">
    <citation type="submission" date="2018-11" db="EMBL/GenBank/DDBJ databases">
        <title>Draft genome of Simplicispira Flexivirga sp. BO-16.</title>
        <authorList>
            <person name="Im W.T."/>
        </authorList>
    </citation>
    <scope>NUCLEOTIDE SEQUENCE [LARGE SCALE GENOMIC DNA]</scope>
    <source>
        <strain evidence="1 2">BO-16</strain>
    </source>
</reference>
<dbReference type="EMBL" id="RJJQ01000026">
    <property type="protein sequence ID" value="RNI17973.1"/>
    <property type="molecule type" value="Genomic_DNA"/>
</dbReference>
<proteinExistence type="predicted"/>
<organism evidence="1 2">
    <name type="scientific">Flexivirga caeni</name>
    <dbReference type="NCBI Taxonomy" id="2294115"/>
    <lineage>
        <taxon>Bacteria</taxon>
        <taxon>Bacillati</taxon>
        <taxon>Actinomycetota</taxon>
        <taxon>Actinomycetes</taxon>
        <taxon>Micrococcales</taxon>
        <taxon>Dermacoccaceae</taxon>
        <taxon>Flexivirga</taxon>
    </lineage>
</organism>
<dbReference type="AlphaFoldDB" id="A0A3M9LZC2"/>
<evidence type="ECO:0000313" key="1">
    <source>
        <dbReference type="EMBL" id="RNI17973.1"/>
    </source>
</evidence>
<protein>
    <submittedName>
        <fullName evidence="1">Uncharacterized protein</fullName>
    </submittedName>
</protein>
<accession>A0A3M9LZC2</accession>